<proteinExistence type="predicted"/>
<sequence length="246" mass="28757">MYYRHKGSHMSKIKAVLLMIGLTFVQTGFSQAETPSLTPFKAEYTAYRWGDALGTASMELEWLAGNQYSLLYQSKVSKFFLSDKRTEHSIFYLQDNQLVPKEYHYSRSGTGSDKQLDVTFNENQKRIQIKEDNDISTLPWRGETDNQLYRIALPLQLSVNKTQMNVSFINYRGEQKQYQIRVEDQEQIDLPFGELNSIKVKIVRQNSSRETYAWFAPELDYLLVRLQQFKDGEEQGDIKLTTFVQK</sequence>
<feature type="chain" id="PRO_5018120281" evidence="1">
    <location>
        <begin position="33"/>
        <end position="246"/>
    </location>
</feature>
<dbReference type="OrthoDB" id="6007799at2"/>
<reference evidence="2 3" key="1">
    <citation type="submission" date="2018-11" db="EMBL/GenBank/DDBJ databases">
        <authorList>
            <person name="Ye M.-Q."/>
            <person name="Du Z.-J."/>
        </authorList>
    </citation>
    <scope>NUCLEOTIDE SEQUENCE [LARGE SCALE GENOMIC DNA]</scope>
    <source>
        <strain evidence="2 3">U0105</strain>
    </source>
</reference>
<dbReference type="Proteomes" id="UP000275281">
    <property type="component" value="Unassembled WGS sequence"/>
</dbReference>
<dbReference type="EMBL" id="RPOK01000002">
    <property type="protein sequence ID" value="RPJ67681.1"/>
    <property type="molecule type" value="Genomic_DNA"/>
</dbReference>
<dbReference type="InterPro" id="IPR021457">
    <property type="entry name" value="DUF3108"/>
</dbReference>
<keyword evidence="1" id="KW-0732">Signal</keyword>
<name>A0A3N5YPA6_9ALTE</name>
<protein>
    <submittedName>
        <fullName evidence="2">DUF3108 domain-containing protein</fullName>
    </submittedName>
</protein>
<evidence type="ECO:0000256" key="1">
    <source>
        <dbReference type="SAM" id="SignalP"/>
    </source>
</evidence>
<gene>
    <name evidence="2" type="ORF">DRW07_08110</name>
</gene>
<dbReference type="AlphaFoldDB" id="A0A3N5YPA6"/>
<comment type="caution">
    <text evidence="2">The sequence shown here is derived from an EMBL/GenBank/DDBJ whole genome shotgun (WGS) entry which is preliminary data.</text>
</comment>
<organism evidence="2 3">
    <name type="scientific">Alteromonas sediminis</name>
    <dbReference type="NCBI Taxonomy" id="2259342"/>
    <lineage>
        <taxon>Bacteria</taxon>
        <taxon>Pseudomonadati</taxon>
        <taxon>Pseudomonadota</taxon>
        <taxon>Gammaproteobacteria</taxon>
        <taxon>Alteromonadales</taxon>
        <taxon>Alteromonadaceae</taxon>
        <taxon>Alteromonas/Salinimonas group</taxon>
        <taxon>Alteromonas</taxon>
    </lineage>
</organism>
<feature type="signal peptide" evidence="1">
    <location>
        <begin position="1"/>
        <end position="32"/>
    </location>
</feature>
<evidence type="ECO:0000313" key="2">
    <source>
        <dbReference type="EMBL" id="RPJ67681.1"/>
    </source>
</evidence>
<dbReference type="Pfam" id="PF11306">
    <property type="entry name" value="DUF3108"/>
    <property type="match status" value="1"/>
</dbReference>
<evidence type="ECO:0000313" key="3">
    <source>
        <dbReference type="Proteomes" id="UP000275281"/>
    </source>
</evidence>
<accession>A0A3N5YPA6</accession>
<keyword evidence="3" id="KW-1185">Reference proteome</keyword>